<proteinExistence type="inferred from homology"/>
<evidence type="ECO:0000313" key="7">
    <source>
        <dbReference type="Proteomes" id="UP000198711"/>
    </source>
</evidence>
<evidence type="ECO:0000256" key="2">
    <source>
        <dbReference type="ARBA" id="ARBA00022692"/>
    </source>
</evidence>
<evidence type="ECO:0000256" key="3">
    <source>
        <dbReference type="ARBA" id="ARBA00022989"/>
    </source>
</evidence>
<dbReference type="PANTHER" id="PTHR43701:SF2">
    <property type="entry name" value="MEMBRANE TRANSPORTER PROTEIN YJNA-RELATED"/>
    <property type="match status" value="1"/>
</dbReference>
<evidence type="ECO:0000313" key="6">
    <source>
        <dbReference type="EMBL" id="SDW15029.1"/>
    </source>
</evidence>
<protein>
    <recommendedName>
        <fullName evidence="5">Probable membrane transporter protein</fullName>
    </recommendedName>
</protein>
<keyword evidence="4 5" id="KW-0472">Membrane</keyword>
<evidence type="ECO:0000256" key="5">
    <source>
        <dbReference type="RuleBase" id="RU363041"/>
    </source>
</evidence>
<comment type="similarity">
    <text evidence="5">Belongs to the 4-toluene sulfonate uptake permease (TSUP) (TC 2.A.102) family.</text>
</comment>
<dbReference type="InterPro" id="IPR051598">
    <property type="entry name" value="TSUP/Inactive_protease-like"/>
</dbReference>
<keyword evidence="7" id="KW-1185">Reference proteome</keyword>
<feature type="transmembrane region" description="Helical" evidence="5">
    <location>
        <begin position="6"/>
        <end position="39"/>
    </location>
</feature>
<dbReference type="RefSeq" id="WP_092721503.1">
    <property type="nucleotide sequence ID" value="NZ_FNNO01000001.1"/>
</dbReference>
<dbReference type="Proteomes" id="UP000198711">
    <property type="component" value="Unassembled WGS sequence"/>
</dbReference>
<dbReference type="EMBL" id="FNNO01000001">
    <property type="protein sequence ID" value="SDW15029.1"/>
    <property type="molecule type" value="Genomic_DNA"/>
</dbReference>
<keyword evidence="5" id="KW-1003">Cell membrane</keyword>
<gene>
    <name evidence="6" type="ORF">SAMN05444410_101354</name>
</gene>
<evidence type="ECO:0000256" key="4">
    <source>
        <dbReference type="ARBA" id="ARBA00023136"/>
    </source>
</evidence>
<reference evidence="6 7" key="1">
    <citation type="submission" date="2016-10" db="EMBL/GenBank/DDBJ databases">
        <authorList>
            <person name="Varghese N."/>
            <person name="Submissions S."/>
        </authorList>
    </citation>
    <scope>NUCLEOTIDE SEQUENCE [LARGE SCALE GENOMIC DNA]</scope>
    <source>
        <strain evidence="6 7">DSM 25353</strain>
    </source>
</reference>
<comment type="caution">
    <text evidence="6">The sequence shown here is derived from an EMBL/GenBank/DDBJ whole genome shotgun (WGS) entry which is preliminary data.</text>
</comment>
<feature type="transmembrane region" description="Helical" evidence="5">
    <location>
        <begin position="46"/>
        <end position="65"/>
    </location>
</feature>
<accession>A0A8X8ICR7</accession>
<evidence type="ECO:0000256" key="1">
    <source>
        <dbReference type="ARBA" id="ARBA00004141"/>
    </source>
</evidence>
<keyword evidence="3 5" id="KW-1133">Transmembrane helix</keyword>
<organism evidence="6 7">
    <name type="scientific">Hydrobacter penzbergensis</name>
    <dbReference type="NCBI Taxonomy" id="1235997"/>
    <lineage>
        <taxon>Bacteria</taxon>
        <taxon>Pseudomonadati</taxon>
        <taxon>Bacteroidota</taxon>
        <taxon>Chitinophagia</taxon>
        <taxon>Chitinophagales</taxon>
        <taxon>Chitinophagaceae</taxon>
        <taxon>Hydrobacter</taxon>
    </lineage>
</organism>
<keyword evidence="2 5" id="KW-0812">Transmembrane</keyword>
<sequence>MNYVFGLLLLGLFAGWLSGMVGIGGGVIIVPAWVFLFAFSFRTAQGTSIAALAPPIGLMAAYVYYKQGNVDVKAAALSQIIY</sequence>
<dbReference type="Pfam" id="PF01925">
    <property type="entry name" value="TauE"/>
    <property type="match status" value="1"/>
</dbReference>
<dbReference type="PANTHER" id="PTHR43701">
    <property type="entry name" value="MEMBRANE TRANSPORTER PROTEIN MJ0441-RELATED"/>
    <property type="match status" value="1"/>
</dbReference>
<dbReference type="InterPro" id="IPR002781">
    <property type="entry name" value="TM_pro_TauE-like"/>
</dbReference>
<dbReference type="AlphaFoldDB" id="A0A8X8ICR7"/>
<name>A0A8X8ICR7_9BACT</name>
<comment type="subcellular location">
    <subcellularLocation>
        <location evidence="5">Cell membrane</location>
        <topology evidence="5">Multi-pass membrane protein</topology>
    </subcellularLocation>
    <subcellularLocation>
        <location evidence="1">Membrane</location>
        <topology evidence="1">Multi-pass membrane protein</topology>
    </subcellularLocation>
</comment>
<dbReference type="GO" id="GO:0005886">
    <property type="term" value="C:plasma membrane"/>
    <property type="evidence" value="ECO:0007669"/>
    <property type="project" value="UniProtKB-SubCell"/>
</dbReference>